<comment type="caution">
    <text evidence="2">The sequence shown here is derived from an EMBL/GenBank/DDBJ whole genome shotgun (WGS) entry which is preliminary data.</text>
</comment>
<evidence type="ECO:0000256" key="1">
    <source>
        <dbReference type="SAM" id="SignalP"/>
    </source>
</evidence>
<dbReference type="Pfam" id="PF11005">
    <property type="entry name" value="DUF2844"/>
    <property type="match status" value="1"/>
</dbReference>
<dbReference type="Proteomes" id="UP000617041">
    <property type="component" value="Unassembled WGS sequence"/>
</dbReference>
<sequence length="136" mass="14618">MPTRCTLFVCLTLLAAPAWGSVQEQRPPTLGAKSRAPYTQAVQVLPSGTRVVHYIDRRGIVFAVAWSGPYLPELQAMLGQHYLALVDAQSRSSLHAPIVVRTRDVVIASGGGAGAFTGRAWLPGRLPASFDPRDLP</sequence>
<organism evidence="2 3">
    <name type="scientific">Ramlibacter algicola</name>
    <dbReference type="NCBI Taxonomy" id="2795217"/>
    <lineage>
        <taxon>Bacteria</taxon>
        <taxon>Pseudomonadati</taxon>
        <taxon>Pseudomonadota</taxon>
        <taxon>Betaproteobacteria</taxon>
        <taxon>Burkholderiales</taxon>
        <taxon>Comamonadaceae</taxon>
        <taxon>Ramlibacter</taxon>
    </lineage>
</organism>
<dbReference type="InterPro" id="IPR021267">
    <property type="entry name" value="DUF2844"/>
</dbReference>
<protein>
    <submittedName>
        <fullName evidence="2">DUF2844 domain-containing protein</fullName>
    </submittedName>
</protein>
<dbReference type="EMBL" id="JAEDAO010000001">
    <property type="protein sequence ID" value="MBK0391998.1"/>
    <property type="molecule type" value="Genomic_DNA"/>
</dbReference>
<evidence type="ECO:0000313" key="3">
    <source>
        <dbReference type="Proteomes" id="UP000617041"/>
    </source>
</evidence>
<dbReference type="AlphaFoldDB" id="A0A934PZK6"/>
<proteinExistence type="predicted"/>
<dbReference type="RefSeq" id="WP_200786960.1">
    <property type="nucleotide sequence ID" value="NZ_JAEDAO010000001.1"/>
</dbReference>
<accession>A0A934PZK6</accession>
<name>A0A934PZK6_9BURK</name>
<feature type="signal peptide" evidence="1">
    <location>
        <begin position="1"/>
        <end position="20"/>
    </location>
</feature>
<gene>
    <name evidence="2" type="ORF">I8E28_05300</name>
</gene>
<keyword evidence="3" id="KW-1185">Reference proteome</keyword>
<keyword evidence="1" id="KW-0732">Signal</keyword>
<evidence type="ECO:0000313" key="2">
    <source>
        <dbReference type="EMBL" id="MBK0391998.1"/>
    </source>
</evidence>
<reference evidence="2" key="1">
    <citation type="submission" date="2020-12" db="EMBL/GenBank/DDBJ databases">
        <title>Ramlibacter sp. nov., isolated from a freshwater alga, Cryptomonas.</title>
        <authorList>
            <person name="Kim H.M."/>
            <person name="Jeon C.O."/>
        </authorList>
    </citation>
    <scope>NUCLEOTIDE SEQUENCE</scope>
    <source>
        <strain evidence="2">CrO1</strain>
    </source>
</reference>
<feature type="chain" id="PRO_5037863949" evidence="1">
    <location>
        <begin position="21"/>
        <end position="136"/>
    </location>
</feature>